<sequence length="238" mass="26692">MIKSSAEQNLSIKVIIPAYNEADSIAYVINDIPNIVDEIIVVSNNSTDNTEINAKKAGATVLTESRKGYGYACLKGMAHIAKQNLKPDIVVFLDGDYSDYPEELTKIVAPIINDDIDFVIGARVKRLREQGAMTFPQIFGNWLATTLMTLFFGAKFTDLGPFRAIKYNKLLRLNMEDKTYGWTVEMQLKALKQKLTYTEIPVNYRNRIGVSKVSGTVKGAIFAGFKILGWIFKYSIKK</sequence>
<dbReference type="EMBL" id="JBHTLJ010000001">
    <property type="protein sequence ID" value="MFD1160827.1"/>
    <property type="molecule type" value="Genomic_DNA"/>
</dbReference>
<dbReference type="RefSeq" id="WP_311934955.1">
    <property type="nucleotide sequence ID" value="NZ_JAVSCK010000001.1"/>
</dbReference>
<name>A0ABW3R790_9FLAO</name>
<protein>
    <submittedName>
        <fullName evidence="2">Glycosyltransferase family 2 protein</fullName>
    </submittedName>
</protein>
<proteinExistence type="predicted"/>
<reference evidence="3" key="1">
    <citation type="journal article" date="2019" name="Int. J. Syst. Evol. Microbiol.">
        <title>The Global Catalogue of Microorganisms (GCM) 10K type strain sequencing project: providing services to taxonomists for standard genome sequencing and annotation.</title>
        <authorList>
            <consortium name="The Broad Institute Genomics Platform"/>
            <consortium name="The Broad Institute Genome Sequencing Center for Infectious Disease"/>
            <person name="Wu L."/>
            <person name="Ma J."/>
        </authorList>
    </citation>
    <scope>NUCLEOTIDE SEQUENCE [LARGE SCALE GENOMIC DNA]</scope>
    <source>
        <strain evidence="3">CCUG 63246</strain>
    </source>
</reference>
<organism evidence="2 3">
    <name type="scientific">Hwangdonia seohaensis</name>
    <dbReference type="NCBI Taxonomy" id="1240727"/>
    <lineage>
        <taxon>Bacteria</taxon>
        <taxon>Pseudomonadati</taxon>
        <taxon>Bacteroidota</taxon>
        <taxon>Flavobacteriia</taxon>
        <taxon>Flavobacteriales</taxon>
        <taxon>Flavobacteriaceae</taxon>
        <taxon>Hwangdonia</taxon>
    </lineage>
</organism>
<feature type="domain" description="Glycosyltransferase 2-like" evidence="1">
    <location>
        <begin position="14"/>
        <end position="145"/>
    </location>
</feature>
<dbReference type="Proteomes" id="UP001597163">
    <property type="component" value="Unassembled WGS sequence"/>
</dbReference>
<gene>
    <name evidence="2" type="ORF">ACFQ2E_00265</name>
</gene>
<evidence type="ECO:0000313" key="2">
    <source>
        <dbReference type="EMBL" id="MFD1160827.1"/>
    </source>
</evidence>
<evidence type="ECO:0000259" key="1">
    <source>
        <dbReference type="Pfam" id="PF00535"/>
    </source>
</evidence>
<dbReference type="InterPro" id="IPR050256">
    <property type="entry name" value="Glycosyltransferase_2"/>
</dbReference>
<comment type="caution">
    <text evidence="2">The sequence shown here is derived from an EMBL/GenBank/DDBJ whole genome shotgun (WGS) entry which is preliminary data.</text>
</comment>
<dbReference type="PANTHER" id="PTHR48090">
    <property type="entry name" value="UNDECAPRENYL-PHOSPHATE 4-DEOXY-4-FORMAMIDO-L-ARABINOSE TRANSFERASE-RELATED"/>
    <property type="match status" value="1"/>
</dbReference>
<dbReference type="InterPro" id="IPR029044">
    <property type="entry name" value="Nucleotide-diphossugar_trans"/>
</dbReference>
<dbReference type="CDD" id="cd04179">
    <property type="entry name" value="DPM_DPG-synthase_like"/>
    <property type="match status" value="1"/>
</dbReference>
<accession>A0ABW3R790</accession>
<dbReference type="InterPro" id="IPR001173">
    <property type="entry name" value="Glyco_trans_2-like"/>
</dbReference>
<evidence type="ECO:0000313" key="3">
    <source>
        <dbReference type="Proteomes" id="UP001597163"/>
    </source>
</evidence>
<dbReference type="Gene3D" id="3.90.550.10">
    <property type="entry name" value="Spore Coat Polysaccharide Biosynthesis Protein SpsA, Chain A"/>
    <property type="match status" value="1"/>
</dbReference>
<keyword evidence="3" id="KW-1185">Reference proteome</keyword>
<dbReference type="PANTHER" id="PTHR48090:SF7">
    <property type="entry name" value="RFBJ PROTEIN"/>
    <property type="match status" value="1"/>
</dbReference>
<dbReference type="Pfam" id="PF00535">
    <property type="entry name" value="Glycos_transf_2"/>
    <property type="match status" value="1"/>
</dbReference>
<dbReference type="SUPFAM" id="SSF53448">
    <property type="entry name" value="Nucleotide-diphospho-sugar transferases"/>
    <property type="match status" value="1"/>
</dbReference>